<protein>
    <submittedName>
        <fullName evidence="1">Uncharacterized protein</fullName>
    </submittedName>
</protein>
<evidence type="ECO:0000313" key="2">
    <source>
        <dbReference type="Proteomes" id="UP001608902"/>
    </source>
</evidence>
<sequence>MIVVLSQISATAPITTALPKSFLHLQNIEELKPSAVIPTSNKYGRTTRHLLVASWNYLHIEQQMAVIHIVQRARAPPQPTLLEICPKWLSSCIWTYVCKVNVASMMIAFITSPTSVTFQNRG</sequence>
<accession>A0ABD6EIE4</accession>
<comment type="caution">
    <text evidence="1">The sequence shown here is derived from an EMBL/GenBank/DDBJ whole genome shotgun (WGS) entry which is preliminary data.</text>
</comment>
<dbReference type="AlphaFoldDB" id="A0ABD6EIE4"/>
<organism evidence="1 2">
    <name type="scientific">Gnathostoma spinigerum</name>
    <dbReference type="NCBI Taxonomy" id="75299"/>
    <lineage>
        <taxon>Eukaryota</taxon>
        <taxon>Metazoa</taxon>
        <taxon>Ecdysozoa</taxon>
        <taxon>Nematoda</taxon>
        <taxon>Chromadorea</taxon>
        <taxon>Rhabditida</taxon>
        <taxon>Spirurina</taxon>
        <taxon>Gnathostomatomorpha</taxon>
        <taxon>Gnathostomatoidea</taxon>
        <taxon>Gnathostomatidae</taxon>
        <taxon>Gnathostoma</taxon>
    </lineage>
</organism>
<proteinExistence type="predicted"/>
<gene>
    <name evidence="1" type="ORF">AB6A40_003865</name>
</gene>
<dbReference type="Proteomes" id="UP001608902">
    <property type="component" value="Unassembled WGS sequence"/>
</dbReference>
<evidence type="ECO:0000313" key="1">
    <source>
        <dbReference type="EMBL" id="MFH4977156.1"/>
    </source>
</evidence>
<keyword evidence="2" id="KW-1185">Reference proteome</keyword>
<dbReference type="EMBL" id="JBGFUD010002097">
    <property type="protein sequence ID" value="MFH4977156.1"/>
    <property type="molecule type" value="Genomic_DNA"/>
</dbReference>
<reference evidence="1 2" key="1">
    <citation type="submission" date="2024-08" db="EMBL/GenBank/DDBJ databases">
        <title>Gnathostoma spinigerum genome.</title>
        <authorList>
            <person name="Gonzalez-Bertolin B."/>
            <person name="Monzon S."/>
            <person name="Zaballos A."/>
            <person name="Jimenez P."/>
            <person name="Dekumyoy P."/>
            <person name="Varona S."/>
            <person name="Cuesta I."/>
            <person name="Sumanam S."/>
            <person name="Adisakwattana P."/>
            <person name="Gasser R.B."/>
            <person name="Hernandez-Gonzalez A."/>
            <person name="Young N.D."/>
            <person name="Perteguer M.J."/>
        </authorList>
    </citation>
    <scope>NUCLEOTIDE SEQUENCE [LARGE SCALE GENOMIC DNA]</scope>
    <source>
        <strain evidence="1">AL3</strain>
        <tissue evidence="1">Liver</tissue>
    </source>
</reference>
<name>A0ABD6EIE4_9BILA</name>